<dbReference type="AlphaFoldDB" id="A0A9P8QG52"/>
<evidence type="ECO:0000313" key="1">
    <source>
        <dbReference type="EMBL" id="KAH3688515.1"/>
    </source>
</evidence>
<proteinExistence type="predicted"/>
<accession>A0A9P8QG52</accession>
<reference evidence="1" key="1">
    <citation type="journal article" date="2021" name="Open Biol.">
        <title>Shared evolutionary footprints suggest mitochondrial oxidative damage underlies multiple complex I losses in fungi.</title>
        <authorList>
            <person name="Schikora-Tamarit M.A."/>
            <person name="Marcet-Houben M."/>
            <person name="Nosek J."/>
            <person name="Gabaldon T."/>
        </authorList>
    </citation>
    <scope>NUCLEOTIDE SEQUENCE</scope>
    <source>
        <strain evidence="1">CBS2887</strain>
    </source>
</reference>
<gene>
    <name evidence="1" type="ORF">WICPIJ_000505</name>
</gene>
<name>A0A9P8QG52_WICPI</name>
<protein>
    <submittedName>
        <fullName evidence="1">Uncharacterized protein</fullName>
    </submittedName>
</protein>
<sequence>MAKKESSPYLSIKTLAKAPLESLEVTDNQVLTIRGTTTVNPLIIVRAFERRMVPQVQSLWVNWHNVLMGHEQHWLQVWVGTLKSQEQTMTVDLLNLESFMNFWEGSFQESMEFRELNPLRLIL</sequence>
<evidence type="ECO:0000313" key="2">
    <source>
        <dbReference type="Proteomes" id="UP000774326"/>
    </source>
</evidence>
<organism evidence="1 2">
    <name type="scientific">Wickerhamomyces pijperi</name>
    <name type="common">Yeast</name>
    <name type="synonym">Pichia pijperi</name>
    <dbReference type="NCBI Taxonomy" id="599730"/>
    <lineage>
        <taxon>Eukaryota</taxon>
        <taxon>Fungi</taxon>
        <taxon>Dikarya</taxon>
        <taxon>Ascomycota</taxon>
        <taxon>Saccharomycotina</taxon>
        <taxon>Saccharomycetes</taxon>
        <taxon>Phaffomycetales</taxon>
        <taxon>Wickerhamomycetaceae</taxon>
        <taxon>Wickerhamomyces</taxon>
    </lineage>
</organism>
<dbReference type="Proteomes" id="UP000774326">
    <property type="component" value="Unassembled WGS sequence"/>
</dbReference>
<comment type="caution">
    <text evidence="1">The sequence shown here is derived from an EMBL/GenBank/DDBJ whole genome shotgun (WGS) entry which is preliminary data.</text>
</comment>
<reference evidence="1" key="2">
    <citation type="submission" date="2021-01" db="EMBL/GenBank/DDBJ databases">
        <authorList>
            <person name="Schikora-Tamarit M.A."/>
        </authorList>
    </citation>
    <scope>NUCLEOTIDE SEQUENCE</scope>
    <source>
        <strain evidence="1">CBS2887</strain>
    </source>
</reference>
<keyword evidence="2" id="KW-1185">Reference proteome</keyword>
<dbReference type="EMBL" id="JAEUBG010000312">
    <property type="protein sequence ID" value="KAH3688515.1"/>
    <property type="molecule type" value="Genomic_DNA"/>
</dbReference>